<evidence type="ECO:0000256" key="3">
    <source>
        <dbReference type="SAM" id="MobiDB-lite"/>
    </source>
</evidence>
<dbReference type="InterPro" id="IPR018392">
    <property type="entry name" value="LysM"/>
</dbReference>
<dbReference type="Gene3D" id="1.10.530.10">
    <property type="match status" value="1"/>
</dbReference>
<evidence type="ECO:0000313" key="6">
    <source>
        <dbReference type="EMBL" id="SFM62245.1"/>
    </source>
</evidence>
<dbReference type="Pfam" id="PF01476">
    <property type="entry name" value="LysM"/>
    <property type="match status" value="1"/>
</dbReference>
<sequence>MARYRGKHRKPSTTGRTIARTAVAGAMLGAPMLTIVPAANAASDSTWDELAQCESTGNWAANTGNGYYGGLQFSPSTWKAFGGGEYASSAHQASRSEQIAVAENVLAQQGWGAWPSCSKKTGASGSSTPRTPERDTGSQAPERVRLSAPASSASTYTVKSGDTLGKIASAHGAGHWKNLLAKNPGLGAGQMIHPGQVINV</sequence>
<keyword evidence="4" id="KW-0732">Signal</keyword>
<dbReference type="InterPro" id="IPR036779">
    <property type="entry name" value="LysM_dom_sf"/>
</dbReference>
<reference evidence="6 7" key="1">
    <citation type="submission" date="2016-10" db="EMBL/GenBank/DDBJ databases">
        <authorList>
            <person name="de Groot N.N."/>
        </authorList>
    </citation>
    <scope>NUCLEOTIDE SEQUENCE [LARGE SCALE GENOMIC DNA]</scope>
    <source>
        <strain evidence="6 7">CGMCC 4.1877</strain>
    </source>
</reference>
<gene>
    <name evidence="6" type="ORF">SAMN05216207_1001367</name>
</gene>
<dbReference type="Proteomes" id="UP000199614">
    <property type="component" value="Unassembled WGS sequence"/>
</dbReference>
<keyword evidence="7" id="KW-1185">Reference proteome</keyword>
<feature type="domain" description="LysM" evidence="5">
    <location>
        <begin position="154"/>
        <end position="200"/>
    </location>
</feature>
<evidence type="ECO:0000313" key="7">
    <source>
        <dbReference type="Proteomes" id="UP000199614"/>
    </source>
</evidence>
<dbReference type="CDD" id="cd13925">
    <property type="entry name" value="RPF"/>
    <property type="match status" value="1"/>
</dbReference>
<comment type="similarity">
    <text evidence="1">Belongs to the transglycosylase family. Rpf subfamily.</text>
</comment>
<dbReference type="CDD" id="cd00118">
    <property type="entry name" value="LysM"/>
    <property type="match status" value="1"/>
</dbReference>
<dbReference type="InterPro" id="IPR023346">
    <property type="entry name" value="Lysozyme-like_dom_sf"/>
</dbReference>
<proteinExistence type="inferred from homology"/>
<evidence type="ECO:0000256" key="4">
    <source>
        <dbReference type="SAM" id="SignalP"/>
    </source>
</evidence>
<protein>
    <submittedName>
        <fullName evidence="6">LysM domain-containing protein</fullName>
    </submittedName>
</protein>
<evidence type="ECO:0000256" key="2">
    <source>
        <dbReference type="ARBA" id="ARBA00022801"/>
    </source>
</evidence>
<organism evidence="6 7">
    <name type="scientific">Pseudonocardia ammonioxydans</name>
    <dbReference type="NCBI Taxonomy" id="260086"/>
    <lineage>
        <taxon>Bacteria</taxon>
        <taxon>Bacillati</taxon>
        <taxon>Actinomycetota</taxon>
        <taxon>Actinomycetes</taxon>
        <taxon>Pseudonocardiales</taxon>
        <taxon>Pseudonocardiaceae</taxon>
        <taxon>Pseudonocardia</taxon>
    </lineage>
</organism>
<dbReference type="EMBL" id="FOUY01000001">
    <property type="protein sequence ID" value="SFM62245.1"/>
    <property type="molecule type" value="Genomic_DNA"/>
</dbReference>
<feature type="region of interest" description="Disordered" evidence="3">
    <location>
        <begin position="115"/>
        <end position="157"/>
    </location>
</feature>
<dbReference type="SUPFAM" id="SSF54106">
    <property type="entry name" value="LysM domain"/>
    <property type="match status" value="1"/>
</dbReference>
<keyword evidence="2" id="KW-0378">Hydrolase</keyword>
<dbReference type="InterPro" id="IPR010618">
    <property type="entry name" value="RPF"/>
</dbReference>
<evidence type="ECO:0000259" key="5">
    <source>
        <dbReference type="PROSITE" id="PS51782"/>
    </source>
</evidence>
<dbReference type="RefSeq" id="WP_177238215.1">
    <property type="nucleotide sequence ID" value="NZ_FOUY01000001.1"/>
</dbReference>
<dbReference type="SUPFAM" id="SSF53955">
    <property type="entry name" value="Lysozyme-like"/>
    <property type="match status" value="1"/>
</dbReference>
<dbReference type="Pfam" id="PF06737">
    <property type="entry name" value="Transglycosylas"/>
    <property type="match status" value="1"/>
</dbReference>
<feature type="chain" id="PRO_5011561313" evidence="4">
    <location>
        <begin position="42"/>
        <end position="200"/>
    </location>
</feature>
<dbReference type="PROSITE" id="PS51782">
    <property type="entry name" value="LYSM"/>
    <property type="match status" value="1"/>
</dbReference>
<dbReference type="SMART" id="SM00257">
    <property type="entry name" value="LysM"/>
    <property type="match status" value="1"/>
</dbReference>
<name>A0A1I4SCP8_PSUAM</name>
<feature type="compositionally biased region" description="Polar residues" evidence="3">
    <location>
        <begin position="118"/>
        <end position="130"/>
    </location>
</feature>
<dbReference type="STRING" id="260086.SAMN05216207_1001367"/>
<dbReference type="GO" id="GO:0016787">
    <property type="term" value="F:hydrolase activity"/>
    <property type="evidence" value="ECO:0007669"/>
    <property type="project" value="UniProtKB-KW"/>
</dbReference>
<dbReference type="Gene3D" id="3.10.350.10">
    <property type="entry name" value="LysM domain"/>
    <property type="match status" value="1"/>
</dbReference>
<evidence type="ECO:0000256" key="1">
    <source>
        <dbReference type="ARBA" id="ARBA00010830"/>
    </source>
</evidence>
<dbReference type="AlphaFoldDB" id="A0A1I4SCP8"/>
<feature type="signal peptide" evidence="4">
    <location>
        <begin position="1"/>
        <end position="41"/>
    </location>
</feature>
<accession>A0A1I4SCP8</accession>